<evidence type="ECO:0000313" key="2">
    <source>
        <dbReference type="EMBL" id="PPJ64058.1"/>
    </source>
</evidence>
<proteinExistence type="predicted"/>
<dbReference type="SUPFAM" id="SSF53335">
    <property type="entry name" value="S-adenosyl-L-methionine-dependent methyltransferases"/>
    <property type="match status" value="1"/>
</dbReference>
<dbReference type="InterPro" id="IPR029063">
    <property type="entry name" value="SAM-dependent_MTases_sf"/>
</dbReference>
<dbReference type="AlphaFoldDB" id="A0A2S6CWC0"/>
<sequence>MILENSVTSGDFKNTADTGLIMSSTRWLVDHYKAKEKYRLQMVEDLNLQPGSIVLDVGTGPGLWSNQLAKKVAPHGKIIGIDLSLDALNYAKSNLENYDHQDIIEYAQADFFNMPYADETFDFVFCANSQMYFTDDQKEQLLKEQKRVLKIGGRIASKEYDGETIILYPIPTELWFKLKNAVCQVLFARAEKDYYDEYVARKERTLFFKIGLKDIATIAYPVQMFAPLSSHQKNYIAQESQWFIKTASPYLSKSEILQLESYFDPDSSEYILDKEDFSYLMVEFMSIGTKTA</sequence>
<feature type="domain" description="Methyltransferase" evidence="1">
    <location>
        <begin position="54"/>
        <end position="153"/>
    </location>
</feature>
<keyword evidence="2" id="KW-0489">Methyltransferase</keyword>
<keyword evidence="3" id="KW-1185">Reference proteome</keyword>
<accession>A0A2S6CWC0</accession>
<evidence type="ECO:0000259" key="1">
    <source>
        <dbReference type="Pfam" id="PF13649"/>
    </source>
</evidence>
<dbReference type="CDD" id="cd02440">
    <property type="entry name" value="AdoMet_MTases"/>
    <property type="match status" value="1"/>
</dbReference>
<dbReference type="InterPro" id="IPR041698">
    <property type="entry name" value="Methyltransf_25"/>
</dbReference>
<dbReference type="Proteomes" id="UP000239589">
    <property type="component" value="Unassembled WGS sequence"/>
</dbReference>
<dbReference type="PANTHER" id="PTHR44068:SF11">
    <property type="entry name" value="GERANYL DIPHOSPHATE 2-C-METHYLTRANSFERASE"/>
    <property type="match status" value="1"/>
</dbReference>
<organism evidence="2 3">
    <name type="scientific">Cuspidothrix issatschenkoi CHARLIE-1</name>
    <dbReference type="NCBI Taxonomy" id="2052836"/>
    <lineage>
        <taxon>Bacteria</taxon>
        <taxon>Bacillati</taxon>
        <taxon>Cyanobacteriota</taxon>
        <taxon>Cyanophyceae</taxon>
        <taxon>Nostocales</taxon>
        <taxon>Aphanizomenonaceae</taxon>
        <taxon>Cuspidothrix</taxon>
    </lineage>
</organism>
<name>A0A2S6CWC0_9CYAN</name>
<evidence type="ECO:0000313" key="3">
    <source>
        <dbReference type="Proteomes" id="UP000239589"/>
    </source>
</evidence>
<dbReference type="RefSeq" id="WP_104387129.1">
    <property type="nucleotide sequence ID" value="NZ_PGEM01000038.1"/>
</dbReference>
<dbReference type="GO" id="GO:0032259">
    <property type="term" value="P:methylation"/>
    <property type="evidence" value="ECO:0007669"/>
    <property type="project" value="UniProtKB-KW"/>
</dbReference>
<dbReference type="Pfam" id="PF13649">
    <property type="entry name" value="Methyltransf_25"/>
    <property type="match status" value="1"/>
</dbReference>
<keyword evidence="2" id="KW-0808">Transferase</keyword>
<dbReference type="EMBL" id="PGEM01000038">
    <property type="protein sequence ID" value="PPJ64058.1"/>
    <property type="molecule type" value="Genomic_DNA"/>
</dbReference>
<dbReference type="InterPro" id="IPR050447">
    <property type="entry name" value="Erg6_SMT_methyltransf"/>
</dbReference>
<reference evidence="2 3" key="1">
    <citation type="submission" date="2018-02" db="EMBL/GenBank/DDBJ databases">
        <title>Discovery of a pederin family compound in a non-symbiotic bloom-forming cyanobacterium.</title>
        <authorList>
            <person name="Kust A."/>
            <person name="Mares J."/>
            <person name="Jokela J."/>
            <person name="Urajova P."/>
            <person name="Hajek J."/>
            <person name="Saurav K."/>
            <person name="Voracova K."/>
            <person name="Fewer D.P."/>
            <person name="Haapaniemi E."/>
            <person name="Permi P."/>
            <person name="Rehakova K."/>
            <person name="Sivonen K."/>
            <person name="Hrouzek P."/>
        </authorList>
    </citation>
    <scope>NUCLEOTIDE SEQUENCE [LARGE SCALE GENOMIC DNA]</scope>
    <source>
        <strain evidence="2 3">CHARLIE-1</strain>
    </source>
</reference>
<protein>
    <submittedName>
        <fullName evidence="2">Methyltransferase</fullName>
    </submittedName>
</protein>
<dbReference type="OrthoDB" id="9778766at2"/>
<comment type="caution">
    <text evidence="2">The sequence shown here is derived from an EMBL/GenBank/DDBJ whole genome shotgun (WGS) entry which is preliminary data.</text>
</comment>
<gene>
    <name evidence="2" type="ORF">CUN59_06830</name>
</gene>
<dbReference type="PANTHER" id="PTHR44068">
    <property type="entry name" value="ZGC:194242"/>
    <property type="match status" value="1"/>
</dbReference>
<dbReference type="GO" id="GO:0008168">
    <property type="term" value="F:methyltransferase activity"/>
    <property type="evidence" value="ECO:0007669"/>
    <property type="project" value="UniProtKB-KW"/>
</dbReference>
<dbReference type="Gene3D" id="3.40.50.150">
    <property type="entry name" value="Vaccinia Virus protein VP39"/>
    <property type="match status" value="1"/>
</dbReference>